<proteinExistence type="predicted"/>
<organism evidence="3 4">
    <name type="scientific">Trichinella pseudospiralis</name>
    <name type="common">Parasitic roundworm</name>
    <dbReference type="NCBI Taxonomy" id="6337"/>
    <lineage>
        <taxon>Eukaryota</taxon>
        <taxon>Metazoa</taxon>
        <taxon>Ecdysozoa</taxon>
        <taxon>Nematoda</taxon>
        <taxon>Enoplea</taxon>
        <taxon>Dorylaimia</taxon>
        <taxon>Trichinellida</taxon>
        <taxon>Trichinellidae</taxon>
        <taxon>Trichinella</taxon>
    </lineage>
</organism>
<evidence type="ECO:0000313" key="3">
    <source>
        <dbReference type="EMBL" id="KRY02014.1"/>
    </source>
</evidence>
<feature type="compositionally biased region" description="Polar residues" evidence="1">
    <location>
        <begin position="22"/>
        <end position="52"/>
    </location>
</feature>
<dbReference type="Proteomes" id="UP000054815">
    <property type="component" value="Unassembled WGS sequence"/>
</dbReference>
<accession>A0A0V0YNW6</accession>
<dbReference type="AlphaFoldDB" id="A0A0V0YNW6"/>
<feature type="signal peptide" evidence="2">
    <location>
        <begin position="1"/>
        <end position="21"/>
    </location>
</feature>
<feature type="region of interest" description="Disordered" evidence="1">
    <location>
        <begin position="21"/>
        <end position="69"/>
    </location>
</feature>
<reference evidence="3 4" key="1">
    <citation type="submission" date="2015-01" db="EMBL/GenBank/DDBJ databases">
        <title>Evolution of Trichinella species and genotypes.</title>
        <authorList>
            <person name="Korhonen P.K."/>
            <person name="Edoardo P."/>
            <person name="Giuseppe L.R."/>
            <person name="Gasser R.B."/>
        </authorList>
    </citation>
    <scope>NUCLEOTIDE SEQUENCE [LARGE SCALE GENOMIC DNA]</scope>
    <source>
        <strain evidence="3">ISS141</strain>
    </source>
</reference>
<evidence type="ECO:0000256" key="2">
    <source>
        <dbReference type="SAM" id="SignalP"/>
    </source>
</evidence>
<comment type="caution">
    <text evidence="3">The sequence shown here is derived from an EMBL/GenBank/DDBJ whole genome shotgun (WGS) entry which is preliminary data.</text>
</comment>
<feature type="chain" id="PRO_5006873437" evidence="2">
    <location>
        <begin position="22"/>
        <end position="113"/>
    </location>
</feature>
<sequence length="113" mass="12125">MLDVTPIILYILTTLKVPVDAESQSTGTKQGAAKPSQNAANTSPLKQKSTKSAAHPQPSLPSQMTTAGTILLDTETLPRSCHSSDLMVEYGSFSRALKLLVIKEQRCSLLGRN</sequence>
<evidence type="ECO:0000313" key="4">
    <source>
        <dbReference type="Proteomes" id="UP000054815"/>
    </source>
</evidence>
<gene>
    <name evidence="3" type="ORF">T4E_3633</name>
</gene>
<keyword evidence="2" id="KW-0732">Signal</keyword>
<name>A0A0V0YNW6_TRIPS</name>
<dbReference type="EMBL" id="JYDU01000001">
    <property type="protein sequence ID" value="KRY02014.1"/>
    <property type="molecule type" value="Genomic_DNA"/>
</dbReference>
<protein>
    <submittedName>
        <fullName evidence="3">Uncharacterized protein</fullName>
    </submittedName>
</protein>
<evidence type="ECO:0000256" key="1">
    <source>
        <dbReference type="SAM" id="MobiDB-lite"/>
    </source>
</evidence>